<feature type="domain" description="DUF6688" evidence="3">
    <location>
        <begin position="280"/>
        <end position="391"/>
    </location>
</feature>
<organism evidence="4 5">
    <name type="scientific">Streptococcus moroccensis</name>
    <dbReference type="NCBI Taxonomy" id="1451356"/>
    <lineage>
        <taxon>Bacteria</taxon>
        <taxon>Bacillati</taxon>
        <taxon>Bacillota</taxon>
        <taxon>Bacilli</taxon>
        <taxon>Lactobacillales</taxon>
        <taxon>Streptococcaceae</taxon>
        <taxon>Streptococcus</taxon>
    </lineage>
</organism>
<feature type="transmembrane region" description="Helical" evidence="1">
    <location>
        <begin position="174"/>
        <end position="198"/>
    </location>
</feature>
<feature type="domain" description="DUF6688" evidence="2">
    <location>
        <begin position="35"/>
        <end position="276"/>
    </location>
</feature>
<feature type="transmembrane region" description="Helical" evidence="1">
    <location>
        <begin position="141"/>
        <end position="162"/>
    </location>
</feature>
<evidence type="ECO:0000256" key="1">
    <source>
        <dbReference type="SAM" id="Phobius"/>
    </source>
</evidence>
<gene>
    <name evidence="4" type="ORF">J2S23_001304</name>
</gene>
<protein>
    <submittedName>
        <fullName evidence="4">Uncharacterized protein</fullName>
    </submittedName>
</protein>
<proteinExistence type="predicted"/>
<feature type="transmembrane region" description="Helical" evidence="1">
    <location>
        <begin position="107"/>
        <end position="129"/>
    </location>
</feature>
<feature type="transmembrane region" description="Helical" evidence="1">
    <location>
        <begin position="28"/>
        <end position="46"/>
    </location>
</feature>
<dbReference type="RefSeq" id="WP_307121934.1">
    <property type="nucleotide sequence ID" value="NZ_JAUSTM010000011.1"/>
</dbReference>
<evidence type="ECO:0000313" key="4">
    <source>
        <dbReference type="EMBL" id="MDQ0222746.1"/>
    </source>
</evidence>
<keyword evidence="1" id="KW-0812">Transmembrane</keyword>
<dbReference type="InterPro" id="IPR046510">
    <property type="entry name" value="DUF6688_N"/>
</dbReference>
<dbReference type="InterPro" id="IPR056491">
    <property type="entry name" value="DUF6688_C"/>
</dbReference>
<reference evidence="4 5" key="1">
    <citation type="submission" date="2023-07" db="EMBL/GenBank/DDBJ databases">
        <title>Genomic Encyclopedia of Type Strains, Phase IV (KMG-IV): sequencing the most valuable type-strain genomes for metagenomic binning, comparative biology and taxonomic classification.</title>
        <authorList>
            <person name="Goeker M."/>
        </authorList>
    </citation>
    <scope>NUCLEOTIDE SEQUENCE [LARGE SCALE GENOMIC DNA]</scope>
    <source>
        <strain evidence="4 5">DSM 105143</strain>
    </source>
</reference>
<evidence type="ECO:0000313" key="5">
    <source>
        <dbReference type="Proteomes" id="UP001223079"/>
    </source>
</evidence>
<comment type="caution">
    <text evidence="4">The sequence shown here is derived from an EMBL/GenBank/DDBJ whole genome shotgun (WGS) entry which is preliminary data.</text>
</comment>
<evidence type="ECO:0000259" key="3">
    <source>
        <dbReference type="Pfam" id="PF23543"/>
    </source>
</evidence>
<keyword evidence="1" id="KW-1133">Transmembrane helix</keyword>
<accession>A0ABT9YRY0</accession>
<name>A0ABT9YRY0_9STRE</name>
<keyword evidence="5" id="KW-1185">Reference proteome</keyword>
<sequence length="398" mass="45917">MNKRNISISLIIIAILASIFLGFDTVIVFIQAIGLILFFLGTPFFLTFKNILYLSSVYHKKSTSHAITDFWTIFLGSLFSYLLLDISFHVTNSTWSEVVYNSERHQILWSGSFPSIFLLTIFVFGGYFLLNYASFQSFPPLVTVLAISSLYLGIVFCLTWMIQLAILAQENDAIYLFLYLFPINLILIFIRSILYTVIQWPDYCAERPFSRKIPQSWVKFLNSAPSLPLLALLFTLPLLGFIIMITILLGQEPDSLIKAWTETSDWTLSQRIAPPNAYYDEHYLCTVGASGHRKIVKPIRMGVRHGRRVVVNRQLCIANAFEQILEERLPKIHLAIRCLYDRYGYPLSRHIKKAWQADIIYVLMKPLEFLFLAVIYLHDSKPENRIALQYISKPPFTP</sequence>
<evidence type="ECO:0000259" key="2">
    <source>
        <dbReference type="Pfam" id="PF20394"/>
    </source>
</evidence>
<dbReference type="Proteomes" id="UP001223079">
    <property type="component" value="Unassembled WGS sequence"/>
</dbReference>
<dbReference type="EMBL" id="JAUSTM010000011">
    <property type="protein sequence ID" value="MDQ0222746.1"/>
    <property type="molecule type" value="Genomic_DNA"/>
</dbReference>
<dbReference type="Pfam" id="PF23543">
    <property type="entry name" value="DUF6688_C"/>
    <property type="match status" value="1"/>
</dbReference>
<keyword evidence="1" id="KW-0472">Membrane</keyword>
<dbReference type="Pfam" id="PF20394">
    <property type="entry name" value="DUF6688"/>
    <property type="match status" value="1"/>
</dbReference>
<feature type="transmembrane region" description="Helical" evidence="1">
    <location>
        <begin position="66"/>
        <end position="86"/>
    </location>
</feature>
<feature type="transmembrane region" description="Helical" evidence="1">
    <location>
        <begin position="227"/>
        <end position="249"/>
    </location>
</feature>
<feature type="transmembrane region" description="Helical" evidence="1">
    <location>
        <begin position="6"/>
        <end position="23"/>
    </location>
</feature>